<accession>C1MLC0</accession>
<dbReference type="Pfam" id="PF15247">
    <property type="entry name" value="SLBP_RNA_bind"/>
    <property type="match status" value="1"/>
</dbReference>
<dbReference type="Gene3D" id="1.10.8.1120">
    <property type="entry name" value="Histone RNA hairpin-binding protein RNA-binding domain"/>
    <property type="match status" value="1"/>
</dbReference>
<dbReference type="Proteomes" id="UP000001876">
    <property type="component" value="Unassembled WGS sequence"/>
</dbReference>
<dbReference type="AlphaFoldDB" id="C1MLC0"/>
<reference evidence="4 5" key="1">
    <citation type="journal article" date="2009" name="Science">
        <title>Green evolution and dynamic adaptations revealed by genomes of the marine picoeukaryotes Micromonas.</title>
        <authorList>
            <person name="Worden A.Z."/>
            <person name="Lee J.H."/>
            <person name="Mock T."/>
            <person name="Rouze P."/>
            <person name="Simmons M.P."/>
            <person name="Aerts A.L."/>
            <person name="Allen A.E."/>
            <person name="Cuvelier M.L."/>
            <person name="Derelle E."/>
            <person name="Everett M.V."/>
            <person name="Foulon E."/>
            <person name="Grimwood J."/>
            <person name="Gundlach H."/>
            <person name="Henrissat B."/>
            <person name="Napoli C."/>
            <person name="McDonald S.M."/>
            <person name="Parker M.S."/>
            <person name="Rombauts S."/>
            <person name="Salamov A."/>
            <person name="Von Dassow P."/>
            <person name="Badger J.H."/>
            <person name="Coutinho P.M."/>
            <person name="Demir E."/>
            <person name="Dubchak I."/>
            <person name="Gentemann C."/>
            <person name="Eikrem W."/>
            <person name="Gready J.E."/>
            <person name="John U."/>
            <person name="Lanier W."/>
            <person name="Lindquist E.A."/>
            <person name="Lucas S."/>
            <person name="Mayer K.F."/>
            <person name="Moreau H."/>
            <person name="Not F."/>
            <person name="Otillar R."/>
            <person name="Panaud O."/>
            <person name="Pangilinan J."/>
            <person name="Paulsen I."/>
            <person name="Piegu B."/>
            <person name="Poliakov A."/>
            <person name="Robbens S."/>
            <person name="Schmutz J."/>
            <person name="Toulza E."/>
            <person name="Wyss T."/>
            <person name="Zelensky A."/>
            <person name="Zhou K."/>
            <person name="Armbrust E.V."/>
            <person name="Bhattacharya D."/>
            <person name="Goodenough U.W."/>
            <person name="Van de Peer Y."/>
            <person name="Grigoriev I.V."/>
        </authorList>
    </citation>
    <scope>NUCLEOTIDE SEQUENCE [LARGE SCALE GENOMIC DNA]</scope>
    <source>
        <strain evidence="4 5">CCMP1545</strain>
    </source>
</reference>
<dbReference type="EMBL" id="GG663736">
    <property type="protein sequence ID" value="EEH59913.1"/>
    <property type="molecule type" value="Genomic_DNA"/>
</dbReference>
<dbReference type="PANTHER" id="PTHR17408">
    <property type="entry name" value="HISTONE RNA HAIRPIN-BINDING PROTEIN"/>
    <property type="match status" value="1"/>
</dbReference>
<dbReference type="RefSeq" id="XP_003056537.1">
    <property type="nucleotide sequence ID" value="XM_003056491.1"/>
</dbReference>
<keyword evidence="5" id="KW-1185">Reference proteome</keyword>
<dbReference type="GO" id="GO:0051028">
    <property type="term" value="P:mRNA transport"/>
    <property type="evidence" value="ECO:0007669"/>
    <property type="project" value="TreeGrafter"/>
</dbReference>
<evidence type="ECO:0000313" key="4">
    <source>
        <dbReference type="EMBL" id="EEH59913.1"/>
    </source>
</evidence>
<feature type="domain" description="Histone RNA hairpin-binding protein RNA-binding" evidence="3">
    <location>
        <begin position="2"/>
        <end position="72"/>
    </location>
</feature>
<evidence type="ECO:0000256" key="1">
    <source>
        <dbReference type="ARBA" id="ARBA00006151"/>
    </source>
</evidence>
<sequence>MDRSRLVLRRKQLDLGYNTIGYARYVQLVPRGRRSTNLRRHPRTPDPLRDCSKRSFDGQIRRWRRLLHQYDNICSDEKGVEEITALQAESRPLYAGSLSTAFHLIM</sequence>
<dbReference type="FunFam" id="1.10.8.1120:FF:000001">
    <property type="entry name" value="Histone RNA hairpin-binding protein-like"/>
    <property type="match status" value="1"/>
</dbReference>
<evidence type="ECO:0000313" key="5">
    <source>
        <dbReference type="Proteomes" id="UP000001876"/>
    </source>
</evidence>
<evidence type="ECO:0000259" key="3">
    <source>
        <dbReference type="Pfam" id="PF15247"/>
    </source>
</evidence>
<dbReference type="OrthoDB" id="265795at2759"/>
<dbReference type="GO" id="GO:0006398">
    <property type="term" value="P:mRNA 3'-end processing by stem-loop binding and cleavage"/>
    <property type="evidence" value="ECO:0007669"/>
    <property type="project" value="TreeGrafter"/>
</dbReference>
<evidence type="ECO:0000256" key="2">
    <source>
        <dbReference type="ARBA" id="ARBA00022884"/>
    </source>
</evidence>
<proteinExistence type="inferred from homology"/>
<keyword evidence="2" id="KW-0694">RNA-binding</keyword>
<comment type="similarity">
    <text evidence="1">Belongs to the SLBP family.</text>
</comment>
<dbReference type="GO" id="GO:0071204">
    <property type="term" value="C:histone pre-mRNA 3'end processing complex"/>
    <property type="evidence" value="ECO:0007669"/>
    <property type="project" value="TreeGrafter"/>
</dbReference>
<protein>
    <submittedName>
        <fullName evidence="4">Predicted protein</fullName>
    </submittedName>
</protein>
<dbReference type="InterPro" id="IPR038294">
    <property type="entry name" value="SLBP_RNA_bind_sf"/>
</dbReference>
<dbReference type="InterPro" id="IPR026502">
    <property type="entry name" value="SLBP1/SLBP2"/>
</dbReference>
<dbReference type="PANTHER" id="PTHR17408:SF0">
    <property type="entry name" value="HISTONE RNA HAIRPIN-BINDING PROTEIN"/>
    <property type="match status" value="1"/>
</dbReference>
<organism evidence="5">
    <name type="scientific">Micromonas pusilla (strain CCMP1545)</name>
    <name type="common">Picoplanktonic green alga</name>
    <dbReference type="NCBI Taxonomy" id="564608"/>
    <lineage>
        <taxon>Eukaryota</taxon>
        <taxon>Viridiplantae</taxon>
        <taxon>Chlorophyta</taxon>
        <taxon>Mamiellophyceae</taxon>
        <taxon>Mamiellales</taxon>
        <taxon>Mamiellaceae</taxon>
        <taxon>Micromonas</taxon>
    </lineage>
</organism>
<dbReference type="GO" id="GO:0003729">
    <property type="term" value="F:mRNA binding"/>
    <property type="evidence" value="ECO:0007669"/>
    <property type="project" value="InterPro"/>
</dbReference>
<dbReference type="GO" id="GO:0005737">
    <property type="term" value="C:cytoplasm"/>
    <property type="evidence" value="ECO:0007669"/>
    <property type="project" value="TreeGrafter"/>
</dbReference>
<dbReference type="InterPro" id="IPR029344">
    <property type="entry name" value="SLBP_RNA_bind"/>
</dbReference>
<name>C1MLC0_MICPC</name>
<dbReference type="GO" id="GO:0071207">
    <property type="term" value="F:histone pre-mRNA stem-loop binding"/>
    <property type="evidence" value="ECO:0007669"/>
    <property type="project" value="TreeGrafter"/>
</dbReference>
<gene>
    <name evidence="4" type="ORF">MICPUCDRAFT_55661</name>
</gene>
<dbReference type="GeneID" id="9682022"/>